<comment type="caution">
    <text evidence="2">The sequence shown here is derived from an EMBL/GenBank/DDBJ whole genome shotgun (WGS) entry which is preliminary data.</text>
</comment>
<dbReference type="Pfam" id="PF01636">
    <property type="entry name" value="APH"/>
    <property type="match status" value="1"/>
</dbReference>
<dbReference type="GO" id="GO:0016740">
    <property type="term" value="F:transferase activity"/>
    <property type="evidence" value="ECO:0007669"/>
    <property type="project" value="UniProtKB-KW"/>
</dbReference>
<dbReference type="InterPro" id="IPR041726">
    <property type="entry name" value="ACAD10_11_N"/>
</dbReference>
<dbReference type="CDD" id="cd05154">
    <property type="entry name" value="ACAD10_11_N-like"/>
    <property type="match status" value="1"/>
</dbReference>
<dbReference type="InterPro" id="IPR052898">
    <property type="entry name" value="ACAD10-like"/>
</dbReference>
<reference evidence="2 3" key="1">
    <citation type="submission" date="2018-05" db="EMBL/GenBank/DDBJ databases">
        <title>Acuticoccus sediminis sp. nov., isolated from deep-sea sediment of Indian Ocean.</title>
        <authorList>
            <person name="Liu X."/>
            <person name="Lai Q."/>
            <person name="Du Y."/>
            <person name="Sun F."/>
            <person name="Zhang X."/>
            <person name="Wang S."/>
            <person name="Shao Z."/>
        </authorList>
    </citation>
    <scope>NUCLEOTIDE SEQUENCE [LARGE SCALE GENOMIC DNA]</scope>
    <source>
        <strain evidence="2 3">PTG4-2</strain>
    </source>
</reference>
<dbReference type="AlphaFoldDB" id="A0A8B2NL09"/>
<keyword evidence="2" id="KW-0808">Transferase</keyword>
<evidence type="ECO:0000313" key="2">
    <source>
        <dbReference type="EMBL" id="RAH99240.1"/>
    </source>
</evidence>
<dbReference type="Gene3D" id="3.30.200.20">
    <property type="entry name" value="Phosphorylase Kinase, domain 1"/>
    <property type="match status" value="1"/>
</dbReference>
<evidence type="ECO:0000313" key="3">
    <source>
        <dbReference type="Proteomes" id="UP000249590"/>
    </source>
</evidence>
<dbReference type="PANTHER" id="PTHR47829">
    <property type="entry name" value="HYDROLASE, PUTATIVE (AFU_ORTHOLOGUE AFUA_1G12880)-RELATED"/>
    <property type="match status" value="1"/>
</dbReference>
<dbReference type="Proteomes" id="UP000249590">
    <property type="component" value="Unassembled WGS sequence"/>
</dbReference>
<dbReference type="OrthoDB" id="3806873at2"/>
<protein>
    <submittedName>
        <fullName evidence="2">Phosphotransferase family protein</fullName>
    </submittedName>
</protein>
<sequence>MTGVSAPTRDPLSDGPAPPALEAWLTANVAGYQGPATLDKISGGQSNPTFRATAPSGRYVIRRKPLGETLPSAHAVDREFRVLSALAATDVPVPPVHALCEDHDVAGQMFYVMDMVPGRVFWDPRLEELTTAERGGIFASMNETIAAIHRIDPAAVGLDDFGRHGGYLERQISRWTRQYRASETGPNPAMEDLIAWLPENKPAEGETRLVHGDYRLDNVLIHPTEPRIVAVLDWELSTLGDPRADFAYHAMTWRFAPDLFRGLEGADLNALGIPSEDEYVGRYAEASGFDPRGDWTFFLALSMFRIAAIVQGIAKRALDGTAANADAAAIGAKALPIAERAREIIEGRG</sequence>
<accession>A0A8B2NL09</accession>
<organism evidence="2 3">
    <name type="scientific">Acuticoccus sediminis</name>
    <dbReference type="NCBI Taxonomy" id="2184697"/>
    <lineage>
        <taxon>Bacteria</taxon>
        <taxon>Pseudomonadati</taxon>
        <taxon>Pseudomonadota</taxon>
        <taxon>Alphaproteobacteria</taxon>
        <taxon>Hyphomicrobiales</taxon>
        <taxon>Amorphaceae</taxon>
        <taxon>Acuticoccus</taxon>
    </lineage>
</organism>
<dbReference type="EMBL" id="QHHQ01000005">
    <property type="protein sequence ID" value="RAH99240.1"/>
    <property type="molecule type" value="Genomic_DNA"/>
</dbReference>
<name>A0A8B2NL09_9HYPH</name>
<dbReference type="InterPro" id="IPR002575">
    <property type="entry name" value="Aminoglycoside_PTrfase"/>
</dbReference>
<dbReference type="RefSeq" id="WP_111349334.1">
    <property type="nucleotide sequence ID" value="NZ_QHHQ01000005.1"/>
</dbReference>
<gene>
    <name evidence="2" type="ORF">DLJ53_22110</name>
</gene>
<keyword evidence="3" id="KW-1185">Reference proteome</keyword>
<dbReference type="InterPro" id="IPR011009">
    <property type="entry name" value="Kinase-like_dom_sf"/>
</dbReference>
<proteinExistence type="predicted"/>
<dbReference type="Gene3D" id="3.90.1200.10">
    <property type="match status" value="1"/>
</dbReference>
<feature type="domain" description="Aminoglycoside phosphotransferase" evidence="1">
    <location>
        <begin position="40"/>
        <end position="277"/>
    </location>
</feature>
<dbReference type="SUPFAM" id="SSF56112">
    <property type="entry name" value="Protein kinase-like (PK-like)"/>
    <property type="match status" value="1"/>
</dbReference>
<evidence type="ECO:0000259" key="1">
    <source>
        <dbReference type="Pfam" id="PF01636"/>
    </source>
</evidence>
<dbReference type="PANTHER" id="PTHR47829:SF3">
    <property type="entry name" value="AMINOGLYCOSIDE PHOSPHOTRANSFERASE DOMAIN-CONTAINING PROTEIN"/>
    <property type="match status" value="1"/>
</dbReference>